<dbReference type="AlphaFoldDB" id="A0A545W0B1"/>
<name>A0A545W0B1_9HYPO</name>
<dbReference type="PANTHER" id="PTHR13169:SF0">
    <property type="entry name" value="UBIQUITIN-LIKE PROTEIN 3"/>
    <property type="match status" value="1"/>
</dbReference>
<dbReference type="PANTHER" id="PTHR13169">
    <property type="entry name" value="UBIQUITIN-LIKE PROTEIN 3 HCG-1 PROTEIN"/>
    <property type="match status" value="1"/>
</dbReference>
<dbReference type="STRING" id="43265.A0A545W0B1"/>
<evidence type="ECO:0000313" key="4">
    <source>
        <dbReference type="Proteomes" id="UP000315783"/>
    </source>
</evidence>
<keyword evidence="4" id="KW-1185">Reference proteome</keyword>
<proteinExistence type="predicted"/>
<feature type="region of interest" description="Disordered" evidence="1">
    <location>
        <begin position="1"/>
        <end position="124"/>
    </location>
</feature>
<organism evidence="3 4">
    <name type="scientific">Cordyceps javanica</name>
    <dbReference type="NCBI Taxonomy" id="43265"/>
    <lineage>
        <taxon>Eukaryota</taxon>
        <taxon>Fungi</taxon>
        <taxon>Dikarya</taxon>
        <taxon>Ascomycota</taxon>
        <taxon>Pezizomycotina</taxon>
        <taxon>Sordariomycetes</taxon>
        <taxon>Hypocreomycetidae</taxon>
        <taxon>Hypocreales</taxon>
        <taxon>Cordycipitaceae</taxon>
        <taxon>Cordyceps</taxon>
    </lineage>
</organism>
<dbReference type="Proteomes" id="UP000315783">
    <property type="component" value="Unassembled WGS sequence"/>
</dbReference>
<dbReference type="InterPro" id="IPR040015">
    <property type="entry name" value="UBL3-like"/>
</dbReference>
<dbReference type="Pfam" id="PF13881">
    <property type="entry name" value="Rad60-SLD_2"/>
    <property type="match status" value="1"/>
</dbReference>
<dbReference type="EMBL" id="SPUK01000006">
    <property type="protein sequence ID" value="TQV96121.1"/>
    <property type="molecule type" value="Genomic_DNA"/>
</dbReference>
<dbReference type="InterPro" id="IPR029071">
    <property type="entry name" value="Ubiquitin-like_domsf"/>
</dbReference>
<dbReference type="OrthoDB" id="1043111at2759"/>
<feature type="compositionally biased region" description="Low complexity" evidence="1">
    <location>
        <begin position="1"/>
        <end position="29"/>
    </location>
</feature>
<sequence length="268" mass="28090">MSAAAAAETTPIKAAGALAPAAPVIAQSADSVPLESIRRSTEATSSAQNVPPADGPAPDAIDTTKTPGQPPAASATVGSSSHAPEVPAKSGDVIEKGPEPPAKEADDAIGPAQEHINSGTSAEPGAPPVCNITLLLTSGSRHPYRIDAKYLSRRNVAMPEQTEHDHPDPFSISIYTLKELILREWRSDWETKPASPSSIRLIHFGKLLDDKEPLRKYQFSSEAPNVVHMSIRPQDLDEEETKPGGKSLGAGSGDGQRSRTGGSCCVIL</sequence>
<reference evidence="3 4" key="1">
    <citation type="journal article" date="2019" name="Appl. Microbiol. Biotechnol.">
        <title>Genome sequence of Isaria javanica and comparative genome analysis insights into family S53 peptidase evolution in fungal entomopathogens.</title>
        <authorList>
            <person name="Lin R."/>
            <person name="Zhang X."/>
            <person name="Xin B."/>
            <person name="Zou M."/>
            <person name="Gao Y."/>
            <person name="Qin F."/>
            <person name="Hu Q."/>
            <person name="Xie B."/>
            <person name="Cheng X."/>
        </authorList>
    </citation>
    <scope>NUCLEOTIDE SEQUENCE [LARGE SCALE GENOMIC DNA]</scope>
    <source>
        <strain evidence="3 4">IJ1G</strain>
    </source>
</reference>
<accession>A0A545W0B1</accession>
<feature type="region of interest" description="Disordered" evidence="1">
    <location>
        <begin position="228"/>
        <end position="264"/>
    </location>
</feature>
<protein>
    <submittedName>
        <fullName evidence="3">Ubiquitin</fullName>
    </submittedName>
</protein>
<comment type="caution">
    <text evidence="3">The sequence shown here is derived from an EMBL/GenBank/DDBJ whole genome shotgun (WGS) entry which is preliminary data.</text>
</comment>
<evidence type="ECO:0000256" key="1">
    <source>
        <dbReference type="SAM" id="MobiDB-lite"/>
    </source>
</evidence>
<gene>
    <name evidence="3" type="ORF">IF1G_04704</name>
</gene>
<dbReference type="SUPFAM" id="SSF54236">
    <property type="entry name" value="Ubiquitin-like"/>
    <property type="match status" value="1"/>
</dbReference>
<feature type="domain" description="UBL3-like ubiquitin" evidence="2">
    <location>
        <begin position="171"/>
        <end position="243"/>
    </location>
</feature>
<dbReference type="Gene3D" id="3.10.20.90">
    <property type="entry name" value="Phosphatidylinositol 3-kinase Catalytic Subunit, Chain A, domain 1"/>
    <property type="match status" value="1"/>
</dbReference>
<feature type="compositionally biased region" description="Basic and acidic residues" evidence="1">
    <location>
        <begin position="92"/>
        <end position="106"/>
    </location>
</feature>
<evidence type="ECO:0000313" key="3">
    <source>
        <dbReference type="EMBL" id="TQV96121.1"/>
    </source>
</evidence>
<evidence type="ECO:0000259" key="2">
    <source>
        <dbReference type="Pfam" id="PF13881"/>
    </source>
</evidence>
<dbReference type="InterPro" id="IPR039540">
    <property type="entry name" value="UBL3-like_ubiquitin_dom"/>
</dbReference>